<evidence type="ECO:0000313" key="1">
    <source>
        <dbReference type="EMBL" id="GIO27725.1"/>
    </source>
</evidence>
<keyword evidence="2" id="KW-1185">Reference proteome</keyword>
<name>A0A919XBP2_9BACI</name>
<accession>A0A919XBP2</accession>
<dbReference type="EMBL" id="BORP01000004">
    <property type="protein sequence ID" value="GIO27725.1"/>
    <property type="molecule type" value="Genomic_DNA"/>
</dbReference>
<evidence type="ECO:0008006" key="3">
    <source>
        <dbReference type="Google" id="ProtNLM"/>
    </source>
</evidence>
<dbReference type="RefSeq" id="WP_212921189.1">
    <property type="nucleotide sequence ID" value="NZ_BORP01000004.1"/>
</dbReference>
<evidence type="ECO:0000313" key="2">
    <source>
        <dbReference type="Proteomes" id="UP000676917"/>
    </source>
</evidence>
<sequence length="100" mass="11185">MFVVDGDNLELRFNMNKIKTVETMHKVSMMSELSQSQGILSFSLLEALFTVGLYNTTKETTIAGKKAQDIFESLLKEEGYGNINAAVVGKLQEDLGFLFR</sequence>
<dbReference type="Proteomes" id="UP000676917">
    <property type="component" value="Unassembled WGS sequence"/>
</dbReference>
<protein>
    <recommendedName>
        <fullName evidence="3">Phage protein</fullName>
    </recommendedName>
</protein>
<gene>
    <name evidence="1" type="ORF">J43TS3_23360</name>
</gene>
<reference evidence="1" key="1">
    <citation type="submission" date="2021-03" db="EMBL/GenBank/DDBJ databases">
        <title>Antimicrobial resistance genes in bacteria isolated from Japanese honey, and their potential for conferring macrolide and lincosamide resistance in the American foulbrood pathogen Paenibacillus larvae.</title>
        <authorList>
            <person name="Okamoto M."/>
            <person name="Kumagai M."/>
            <person name="Kanamori H."/>
            <person name="Takamatsu D."/>
        </authorList>
    </citation>
    <scope>NUCLEOTIDE SEQUENCE</scope>
    <source>
        <strain evidence="1">J43TS3</strain>
    </source>
</reference>
<proteinExistence type="predicted"/>
<dbReference type="AlphaFoldDB" id="A0A919XBP2"/>
<comment type="caution">
    <text evidence="1">The sequence shown here is derived from an EMBL/GenBank/DDBJ whole genome shotgun (WGS) entry which is preliminary data.</text>
</comment>
<organism evidence="1 2">
    <name type="scientific">Ornithinibacillus bavariensis</name>
    <dbReference type="NCBI Taxonomy" id="545502"/>
    <lineage>
        <taxon>Bacteria</taxon>
        <taxon>Bacillati</taxon>
        <taxon>Bacillota</taxon>
        <taxon>Bacilli</taxon>
        <taxon>Bacillales</taxon>
        <taxon>Bacillaceae</taxon>
        <taxon>Ornithinibacillus</taxon>
    </lineage>
</organism>